<evidence type="ECO:0000313" key="3">
    <source>
        <dbReference type="Proteomes" id="UP000624244"/>
    </source>
</evidence>
<dbReference type="AlphaFoldDB" id="A0A8H6DXT8"/>
<dbReference type="EMBL" id="WNKQ01000004">
    <property type="protein sequence ID" value="KAF5851972.1"/>
    <property type="molecule type" value="Genomic_DNA"/>
</dbReference>
<feature type="compositionally biased region" description="Basic and acidic residues" evidence="1">
    <location>
        <begin position="105"/>
        <end position="117"/>
    </location>
</feature>
<name>A0A8H6DXT8_COCSA</name>
<feature type="region of interest" description="Disordered" evidence="1">
    <location>
        <begin position="105"/>
        <end position="165"/>
    </location>
</feature>
<proteinExistence type="predicted"/>
<accession>A0A8H6DXT8</accession>
<organism evidence="2 3">
    <name type="scientific">Cochliobolus sativus</name>
    <name type="common">Common root rot and spot blotch fungus</name>
    <name type="synonym">Bipolaris sorokiniana</name>
    <dbReference type="NCBI Taxonomy" id="45130"/>
    <lineage>
        <taxon>Eukaryota</taxon>
        <taxon>Fungi</taxon>
        <taxon>Dikarya</taxon>
        <taxon>Ascomycota</taxon>
        <taxon>Pezizomycotina</taxon>
        <taxon>Dothideomycetes</taxon>
        <taxon>Pleosporomycetidae</taxon>
        <taxon>Pleosporales</taxon>
        <taxon>Pleosporineae</taxon>
        <taxon>Pleosporaceae</taxon>
        <taxon>Bipolaris</taxon>
    </lineage>
</organism>
<gene>
    <name evidence="2" type="ORF">GGP41_000676</name>
</gene>
<sequence length="220" mass="23636">MVKSVSQPASTWGVAVYYNAAPGLMSRPALGTPLAMLRLALPWGHAIASRKPPPPLHMSMLHVASVTAPTKHPVQSRPPAATWSFETWGSIASDRIIPLSRHDLRGPASEPERHFATHSESTPPSWPQMEHTATEGTRPAPRHAQHPTRPVFGLTSPLRQPDPDLSTSRHQVLVALGGHHGMTAHPPHCSWLMEGLPGGPSKLGSGHGACVARLTIFCPM</sequence>
<protein>
    <submittedName>
        <fullName evidence="2">Uncharacterized protein</fullName>
    </submittedName>
</protein>
<evidence type="ECO:0000256" key="1">
    <source>
        <dbReference type="SAM" id="MobiDB-lite"/>
    </source>
</evidence>
<dbReference type="Proteomes" id="UP000624244">
    <property type="component" value="Unassembled WGS sequence"/>
</dbReference>
<comment type="caution">
    <text evidence="2">The sequence shown here is derived from an EMBL/GenBank/DDBJ whole genome shotgun (WGS) entry which is preliminary data.</text>
</comment>
<reference evidence="2" key="1">
    <citation type="submission" date="2019-11" db="EMBL/GenBank/DDBJ databases">
        <title>Bipolaris sorokiniana Genome sequencing.</title>
        <authorList>
            <person name="Wang H."/>
        </authorList>
    </citation>
    <scope>NUCLEOTIDE SEQUENCE</scope>
</reference>
<evidence type="ECO:0000313" key="2">
    <source>
        <dbReference type="EMBL" id="KAF5851972.1"/>
    </source>
</evidence>